<sequence>MSLWNKIPFPAAAEHLPVTDRNVLAGLASVSDVHAWTTAKVDEYRKLALVLISIYNAVTAIHRLPTEILEQIFQQRWDNRAGLHLSHVCRRWRDILLHSARFWAGALESEEIDAIHATHDPVPYLKALLSRAKPHTHGMSLRFRGFPLRVVESLDSYFDRLVSLQVAVGEDDLPDRLWPALRCGMPRLRDLCIQALVTEQDIDTWSDPDYVYRVWLYEEYEDMRWSELFMLSADHLPSLIRLTCPPNILRHFSNTPFRHLKLQWWENMSPDRETHPYPDHEWIGTLSVFVGHDALETLELMPWNFAEISSPALAPATFSLLRYLRIENDDAKAIAQFMILLPFPATLRIHLVNSSWYRDTDFSELLPLEDDTQLRAIVGAVDCMHIEQARLDTADSYRNYHFIRCYAADLERLRMDKYTLSPDGLIDVFRDHARITRLVLSLEKSGVPIDFHAFPQLEELDVSGPYVDYTLDLLQPMQSSRTELPRNTICPSLARLITRLRNPDSSKEASTEFEVAVSGGQCSGLREVLAQRATPYRNRLSYLEINLPSPKESGLGHSISQTTIKGLRELVDGPVIVKSGE</sequence>
<dbReference type="PROSITE" id="PS50181">
    <property type="entry name" value="FBOX"/>
    <property type="match status" value="1"/>
</dbReference>
<reference evidence="2" key="1">
    <citation type="submission" date="2019-01" db="EMBL/GenBank/DDBJ databases">
        <title>Draft genome sequences of three monokaryotic isolates of the white-rot basidiomycete fungus Dichomitus squalens.</title>
        <authorList>
            <consortium name="DOE Joint Genome Institute"/>
            <person name="Lopez S.C."/>
            <person name="Andreopoulos B."/>
            <person name="Pangilinan J."/>
            <person name="Lipzen A."/>
            <person name="Riley R."/>
            <person name="Ahrendt S."/>
            <person name="Ng V."/>
            <person name="Barry K."/>
            <person name="Daum C."/>
            <person name="Grigoriev I.V."/>
            <person name="Hilden K.S."/>
            <person name="Makela M.R."/>
            <person name="de Vries R.P."/>
        </authorList>
    </citation>
    <scope>NUCLEOTIDE SEQUENCE [LARGE SCALE GENOMIC DNA]</scope>
    <source>
        <strain evidence="2">OM18370.1</strain>
    </source>
</reference>
<evidence type="ECO:0000313" key="2">
    <source>
        <dbReference type="EMBL" id="TBU25755.1"/>
    </source>
</evidence>
<dbReference type="EMBL" id="ML143456">
    <property type="protein sequence ID" value="TBU25755.1"/>
    <property type="molecule type" value="Genomic_DNA"/>
</dbReference>
<dbReference type="InterPro" id="IPR036047">
    <property type="entry name" value="F-box-like_dom_sf"/>
</dbReference>
<gene>
    <name evidence="2" type="ORF">BD311DRAFT_699863</name>
</gene>
<dbReference type="InterPro" id="IPR001810">
    <property type="entry name" value="F-box_dom"/>
</dbReference>
<accession>A0A4Q9MEK4</accession>
<dbReference type="SUPFAM" id="SSF81383">
    <property type="entry name" value="F-box domain"/>
    <property type="match status" value="1"/>
</dbReference>
<dbReference type="Gene3D" id="1.20.1280.50">
    <property type="match status" value="1"/>
</dbReference>
<dbReference type="Proteomes" id="UP000292957">
    <property type="component" value="Unassembled WGS sequence"/>
</dbReference>
<evidence type="ECO:0000259" key="1">
    <source>
        <dbReference type="PROSITE" id="PS50181"/>
    </source>
</evidence>
<proteinExistence type="predicted"/>
<dbReference type="AlphaFoldDB" id="A0A4Q9MEK4"/>
<dbReference type="Pfam" id="PF12937">
    <property type="entry name" value="F-box-like"/>
    <property type="match status" value="1"/>
</dbReference>
<organism evidence="2">
    <name type="scientific">Dichomitus squalens</name>
    <dbReference type="NCBI Taxonomy" id="114155"/>
    <lineage>
        <taxon>Eukaryota</taxon>
        <taxon>Fungi</taxon>
        <taxon>Dikarya</taxon>
        <taxon>Basidiomycota</taxon>
        <taxon>Agaricomycotina</taxon>
        <taxon>Agaricomycetes</taxon>
        <taxon>Polyporales</taxon>
        <taxon>Polyporaceae</taxon>
        <taxon>Dichomitus</taxon>
    </lineage>
</organism>
<protein>
    <recommendedName>
        <fullName evidence="1">F-box domain-containing protein</fullName>
    </recommendedName>
</protein>
<name>A0A4Q9MEK4_9APHY</name>
<feature type="domain" description="F-box" evidence="1">
    <location>
        <begin position="58"/>
        <end position="106"/>
    </location>
</feature>
<dbReference type="OrthoDB" id="2751943at2759"/>